<keyword evidence="3" id="KW-1185">Reference proteome</keyword>
<organism evidence="2 3">
    <name type="scientific">Streptomyces candidus</name>
    <dbReference type="NCBI Taxonomy" id="67283"/>
    <lineage>
        <taxon>Bacteria</taxon>
        <taxon>Bacillati</taxon>
        <taxon>Actinomycetota</taxon>
        <taxon>Actinomycetes</taxon>
        <taxon>Kitasatosporales</taxon>
        <taxon>Streptomycetaceae</taxon>
        <taxon>Streptomyces</taxon>
    </lineage>
</organism>
<gene>
    <name evidence="2" type="ORF">HNQ79_006255</name>
</gene>
<protein>
    <submittedName>
        <fullName evidence="2">Uncharacterized protein</fullName>
    </submittedName>
</protein>
<dbReference type="EMBL" id="JACHEM010000027">
    <property type="protein sequence ID" value="MBB6439743.1"/>
    <property type="molecule type" value="Genomic_DNA"/>
</dbReference>
<accession>A0A7X0HLM7</accession>
<dbReference type="Proteomes" id="UP000540423">
    <property type="component" value="Unassembled WGS sequence"/>
</dbReference>
<feature type="compositionally biased region" description="Polar residues" evidence="1">
    <location>
        <begin position="1"/>
        <end position="10"/>
    </location>
</feature>
<name>A0A7X0HLM7_9ACTN</name>
<evidence type="ECO:0000313" key="3">
    <source>
        <dbReference type="Proteomes" id="UP000540423"/>
    </source>
</evidence>
<sequence>MYEKNTNTLISYDGNKTPKAMHKPAPKSDQNKYSYDPEVHLTLDDYLKAQG</sequence>
<comment type="caution">
    <text evidence="2">The sequence shown here is derived from an EMBL/GenBank/DDBJ whole genome shotgun (WGS) entry which is preliminary data.</text>
</comment>
<proteinExistence type="predicted"/>
<feature type="region of interest" description="Disordered" evidence="1">
    <location>
        <begin position="1"/>
        <end position="36"/>
    </location>
</feature>
<reference evidence="2 3" key="1">
    <citation type="submission" date="2020-08" db="EMBL/GenBank/DDBJ databases">
        <title>Genomic Encyclopedia of Type Strains, Phase IV (KMG-IV): sequencing the most valuable type-strain genomes for metagenomic binning, comparative biology and taxonomic classification.</title>
        <authorList>
            <person name="Goeker M."/>
        </authorList>
    </citation>
    <scope>NUCLEOTIDE SEQUENCE [LARGE SCALE GENOMIC DNA]</scope>
    <source>
        <strain evidence="2 3">DSM 40141</strain>
    </source>
</reference>
<evidence type="ECO:0000256" key="1">
    <source>
        <dbReference type="SAM" id="MobiDB-lite"/>
    </source>
</evidence>
<dbReference type="AlphaFoldDB" id="A0A7X0HLM7"/>
<evidence type="ECO:0000313" key="2">
    <source>
        <dbReference type="EMBL" id="MBB6439743.1"/>
    </source>
</evidence>